<name>A0A6J5MBC3_9CAUD</name>
<sequence length="150" mass="15640">MGQTITEDTYEKVLSSGVAAGQATTLVTAVEVKDGSQVLIRTLIGTIVSTGTVVVTPQYSTDGTNYTDITAQAISFTDADDNKLAIHEFCNLPPTVKKVRVKIVTATANGTITCVLAQIKNSRKILPVGATGASALDSTVLGVKRFPIAV</sequence>
<accession>A0A6J5MBC3</accession>
<gene>
    <name evidence="1" type="ORF">UFOVP448_7</name>
</gene>
<proteinExistence type="predicted"/>
<organism evidence="1">
    <name type="scientific">uncultured Caudovirales phage</name>
    <dbReference type="NCBI Taxonomy" id="2100421"/>
    <lineage>
        <taxon>Viruses</taxon>
        <taxon>Duplodnaviria</taxon>
        <taxon>Heunggongvirae</taxon>
        <taxon>Uroviricota</taxon>
        <taxon>Caudoviricetes</taxon>
        <taxon>Peduoviridae</taxon>
        <taxon>Maltschvirus</taxon>
        <taxon>Maltschvirus maltsch</taxon>
    </lineage>
</organism>
<evidence type="ECO:0000313" key="1">
    <source>
        <dbReference type="EMBL" id="CAB4142430.1"/>
    </source>
</evidence>
<protein>
    <submittedName>
        <fullName evidence="1">Uncharacterized protein</fullName>
    </submittedName>
</protein>
<dbReference type="EMBL" id="LR796422">
    <property type="protein sequence ID" value="CAB4142430.1"/>
    <property type="molecule type" value="Genomic_DNA"/>
</dbReference>
<reference evidence="1" key="1">
    <citation type="submission" date="2020-04" db="EMBL/GenBank/DDBJ databases">
        <authorList>
            <person name="Chiriac C."/>
            <person name="Salcher M."/>
            <person name="Ghai R."/>
            <person name="Kavagutti S V."/>
        </authorList>
    </citation>
    <scope>NUCLEOTIDE SEQUENCE</scope>
</reference>